<dbReference type="AlphaFoldDB" id="A0A918UBB3"/>
<evidence type="ECO:0000313" key="1">
    <source>
        <dbReference type="EMBL" id="GGY21859.1"/>
    </source>
</evidence>
<keyword evidence="2" id="KW-1185">Reference proteome</keyword>
<dbReference type="Proteomes" id="UP000645257">
    <property type="component" value="Unassembled WGS sequence"/>
</dbReference>
<sequence length="122" mass="13775">MKTLPRLSQRRLTNWNRRQRKKFHVGEFQELGFALNVRFHAPLDEAACDAYVDALIEVVERMGLAYGGGDTGGFVTTWERGSVTPAQRDALLAWVRGYPAVSEANASELQDAWYDDSWVADL</sequence>
<reference evidence="1" key="2">
    <citation type="submission" date="2020-09" db="EMBL/GenBank/DDBJ databases">
        <authorList>
            <person name="Sun Q."/>
            <person name="Kim S."/>
        </authorList>
    </citation>
    <scope>NUCLEOTIDE SEQUENCE</scope>
    <source>
        <strain evidence="1">KCTC 32182</strain>
    </source>
</reference>
<gene>
    <name evidence="1" type="ORF">GCM10011289_27000</name>
</gene>
<protein>
    <recommendedName>
        <fullName evidence="3">DUF469 family protein</fullName>
    </recommendedName>
</protein>
<name>A0A918UBB3_9NEIS</name>
<dbReference type="RefSeq" id="WP_189535194.1">
    <property type="nucleotide sequence ID" value="NZ_BMYX01000016.1"/>
</dbReference>
<dbReference type="PANTHER" id="PTHR38778:SF1">
    <property type="entry name" value="CYTOPLASMIC PROTEIN"/>
    <property type="match status" value="1"/>
</dbReference>
<dbReference type="EMBL" id="BMYX01000016">
    <property type="protein sequence ID" value="GGY21859.1"/>
    <property type="molecule type" value="Genomic_DNA"/>
</dbReference>
<accession>A0A918UBB3</accession>
<reference evidence="1" key="1">
    <citation type="journal article" date="2014" name="Int. J. Syst. Evol. Microbiol.">
        <title>Complete genome sequence of Corynebacterium casei LMG S-19264T (=DSM 44701T), isolated from a smear-ripened cheese.</title>
        <authorList>
            <consortium name="US DOE Joint Genome Institute (JGI-PGF)"/>
            <person name="Walter F."/>
            <person name="Albersmeier A."/>
            <person name="Kalinowski J."/>
            <person name="Ruckert C."/>
        </authorList>
    </citation>
    <scope>NUCLEOTIDE SEQUENCE</scope>
    <source>
        <strain evidence="1">KCTC 32182</strain>
    </source>
</reference>
<evidence type="ECO:0008006" key="3">
    <source>
        <dbReference type="Google" id="ProtNLM"/>
    </source>
</evidence>
<evidence type="ECO:0000313" key="2">
    <source>
        <dbReference type="Proteomes" id="UP000645257"/>
    </source>
</evidence>
<dbReference type="InterPro" id="IPR007416">
    <property type="entry name" value="YggL_50S_bp"/>
</dbReference>
<dbReference type="PANTHER" id="PTHR38778">
    <property type="entry name" value="CYTOPLASMIC PROTEIN-RELATED"/>
    <property type="match status" value="1"/>
</dbReference>
<comment type="caution">
    <text evidence="1">The sequence shown here is derived from an EMBL/GenBank/DDBJ whole genome shotgun (WGS) entry which is preliminary data.</text>
</comment>
<proteinExistence type="predicted"/>
<dbReference type="Pfam" id="PF04320">
    <property type="entry name" value="YggL_50S_bp"/>
    <property type="match status" value="1"/>
</dbReference>
<organism evidence="1 2">
    <name type="scientific">Paludibacterium paludis</name>
    <dbReference type="NCBI Taxonomy" id="1225769"/>
    <lineage>
        <taxon>Bacteria</taxon>
        <taxon>Pseudomonadati</taxon>
        <taxon>Pseudomonadota</taxon>
        <taxon>Betaproteobacteria</taxon>
        <taxon>Neisseriales</taxon>
        <taxon>Chromobacteriaceae</taxon>
        <taxon>Paludibacterium</taxon>
    </lineage>
</organism>
<dbReference type="GO" id="GO:0005829">
    <property type="term" value="C:cytosol"/>
    <property type="evidence" value="ECO:0007669"/>
    <property type="project" value="TreeGrafter"/>
</dbReference>